<evidence type="ECO:0000256" key="6">
    <source>
        <dbReference type="ARBA" id="ARBA00023136"/>
    </source>
</evidence>
<dbReference type="STRING" id="1423739.FC85_GL002776"/>
<dbReference type="EMBL" id="AZEY01000041">
    <property type="protein sequence ID" value="KRL66471.1"/>
    <property type="molecule type" value="Genomic_DNA"/>
</dbReference>
<feature type="transmembrane region" description="Helical" evidence="7">
    <location>
        <begin position="7"/>
        <end position="31"/>
    </location>
</feature>
<evidence type="ECO:0000313" key="10">
    <source>
        <dbReference type="Proteomes" id="UP000052013"/>
    </source>
</evidence>
<evidence type="ECO:0000256" key="1">
    <source>
        <dbReference type="ARBA" id="ARBA00004651"/>
    </source>
</evidence>
<keyword evidence="3" id="KW-1003">Cell membrane</keyword>
<evidence type="ECO:0000256" key="3">
    <source>
        <dbReference type="ARBA" id="ARBA00022475"/>
    </source>
</evidence>
<evidence type="ECO:0000259" key="8">
    <source>
        <dbReference type="PROSITE" id="PS50850"/>
    </source>
</evidence>
<feature type="transmembrane region" description="Helical" evidence="7">
    <location>
        <begin position="166"/>
        <end position="185"/>
    </location>
</feature>
<dbReference type="RefSeq" id="WP_057864351.1">
    <property type="nucleotide sequence ID" value="NZ_AZEY01000041.1"/>
</dbReference>
<dbReference type="AlphaFoldDB" id="A0A0R1SBH6"/>
<proteinExistence type="predicted"/>
<comment type="caution">
    <text evidence="9">The sequence shown here is derived from an EMBL/GenBank/DDBJ whole genome shotgun (WGS) entry which is preliminary data.</text>
</comment>
<keyword evidence="4 7" id="KW-0812">Transmembrane</keyword>
<protein>
    <recommendedName>
        <fullName evidence="8">Major facilitator superfamily (MFS) profile domain-containing protein</fullName>
    </recommendedName>
</protein>
<feature type="domain" description="Major facilitator superfamily (MFS) profile" evidence="8">
    <location>
        <begin position="176"/>
        <end position="392"/>
    </location>
</feature>
<feature type="transmembrane region" description="Helical" evidence="7">
    <location>
        <begin position="278"/>
        <end position="295"/>
    </location>
</feature>
<accession>A0A0R1SBH6</accession>
<feature type="transmembrane region" description="Helical" evidence="7">
    <location>
        <begin position="367"/>
        <end position="387"/>
    </location>
</feature>
<evidence type="ECO:0000256" key="5">
    <source>
        <dbReference type="ARBA" id="ARBA00022989"/>
    </source>
</evidence>
<dbReference type="GO" id="GO:0005886">
    <property type="term" value="C:plasma membrane"/>
    <property type="evidence" value="ECO:0007669"/>
    <property type="project" value="UniProtKB-SubCell"/>
</dbReference>
<dbReference type="Pfam" id="PF07690">
    <property type="entry name" value="MFS_1"/>
    <property type="match status" value="1"/>
</dbReference>
<feature type="transmembrane region" description="Helical" evidence="7">
    <location>
        <begin position="335"/>
        <end position="361"/>
    </location>
</feature>
<evidence type="ECO:0000256" key="2">
    <source>
        <dbReference type="ARBA" id="ARBA00022448"/>
    </source>
</evidence>
<evidence type="ECO:0000313" key="9">
    <source>
        <dbReference type="EMBL" id="KRL66471.1"/>
    </source>
</evidence>
<dbReference type="GO" id="GO:0022857">
    <property type="term" value="F:transmembrane transporter activity"/>
    <property type="evidence" value="ECO:0007669"/>
    <property type="project" value="InterPro"/>
</dbReference>
<dbReference type="InterPro" id="IPR011701">
    <property type="entry name" value="MFS"/>
</dbReference>
<reference evidence="9 10" key="1">
    <citation type="journal article" date="2015" name="Genome Announc.">
        <title>Expanding the biotechnology potential of lactobacilli through comparative genomics of 213 strains and associated genera.</title>
        <authorList>
            <person name="Sun Z."/>
            <person name="Harris H.M."/>
            <person name="McCann A."/>
            <person name="Guo C."/>
            <person name="Argimon S."/>
            <person name="Zhang W."/>
            <person name="Yang X."/>
            <person name="Jeffery I.B."/>
            <person name="Cooney J.C."/>
            <person name="Kagawa T.F."/>
            <person name="Liu W."/>
            <person name="Song Y."/>
            <person name="Salvetti E."/>
            <person name="Wrobel A."/>
            <person name="Rasinkangas P."/>
            <person name="Parkhill J."/>
            <person name="Rea M.C."/>
            <person name="O'Sullivan O."/>
            <person name="Ritari J."/>
            <person name="Douillard F.P."/>
            <person name="Paul Ross R."/>
            <person name="Yang R."/>
            <person name="Briner A.E."/>
            <person name="Felis G.E."/>
            <person name="de Vos W.M."/>
            <person name="Barrangou R."/>
            <person name="Klaenhammer T.R."/>
            <person name="Caufield P.W."/>
            <person name="Cui Y."/>
            <person name="Zhang H."/>
            <person name="O'Toole P.W."/>
        </authorList>
    </citation>
    <scope>NUCLEOTIDE SEQUENCE [LARGE SCALE GENOMIC DNA]</scope>
    <source>
        <strain evidence="9 10">DSM 14421</strain>
    </source>
</reference>
<feature type="transmembrane region" description="Helical" evidence="7">
    <location>
        <begin position="301"/>
        <end position="323"/>
    </location>
</feature>
<dbReference type="InterPro" id="IPR036259">
    <property type="entry name" value="MFS_trans_sf"/>
</dbReference>
<name>A0A0R1SBH6_9LACO</name>
<dbReference type="Proteomes" id="UP000052013">
    <property type="component" value="Unassembled WGS sequence"/>
</dbReference>
<evidence type="ECO:0000256" key="7">
    <source>
        <dbReference type="SAM" id="Phobius"/>
    </source>
</evidence>
<keyword evidence="6 7" id="KW-0472">Membrane</keyword>
<keyword evidence="2" id="KW-0813">Transport</keyword>
<dbReference type="PANTHER" id="PTHR23513:SF6">
    <property type="entry name" value="MAJOR FACILITATOR SUPERFAMILY ASSOCIATED DOMAIN-CONTAINING PROTEIN"/>
    <property type="match status" value="1"/>
</dbReference>
<dbReference type="InterPro" id="IPR020846">
    <property type="entry name" value="MFS_dom"/>
</dbReference>
<dbReference type="SUPFAM" id="SSF103473">
    <property type="entry name" value="MFS general substrate transporter"/>
    <property type="match status" value="1"/>
</dbReference>
<gene>
    <name evidence="9" type="ORF">FC85_GL002776</name>
</gene>
<comment type="subcellular location">
    <subcellularLocation>
        <location evidence="1">Cell membrane</location>
        <topology evidence="1">Multi-pass membrane protein</topology>
    </subcellularLocation>
</comment>
<organism evidence="9 10">
    <name type="scientific">Lentilactobacillus diolivorans DSM 14421</name>
    <dbReference type="NCBI Taxonomy" id="1423739"/>
    <lineage>
        <taxon>Bacteria</taxon>
        <taxon>Bacillati</taxon>
        <taxon>Bacillota</taxon>
        <taxon>Bacilli</taxon>
        <taxon>Lactobacillales</taxon>
        <taxon>Lactobacillaceae</taxon>
        <taxon>Lentilactobacillus</taxon>
    </lineage>
</organism>
<dbReference type="CDD" id="cd06173">
    <property type="entry name" value="MFS_MefA_like"/>
    <property type="match status" value="1"/>
</dbReference>
<evidence type="ECO:0000256" key="4">
    <source>
        <dbReference type="ARBA" id="ARBA00022692"/>
    </source>
</evidence>
<dbReference type="PROSITE" id="PS50850">
    <property type="entry name" value="MFS"/>
    <property type="match status" value="1"/>
</dbReference>
<feature type="transmembrane region" description="Helical" evidence="7">
    <location>
        <begin position="37"/>
        <end position="60"/>
    </location>
</feature>
<dbReference type="PATRIC" id="fig|1423739.3.peg.2888"/>
<dbReference type="Gene3D" id="1.20.1250.20">
    <property type="entry name" value="MFS general substrate transporter like domains"/>
    <property type="match status" value="1"/>
</dbReference>
<feature type="transmembrane region" description="Helical" evidence="7">
    <location>
        <begin position="247"/>
        <end position="266"/>
    </location>
</feature>
<sequence length="392" mass="42585">MKKGFYLLLIGESMSQIGNNLFDIAIMWYLYKVTTNALTIGIVTAIFNLIVLLNIYTGFLADKFKKTNIMKLVDGVQVVLMILATIIYQSGDITLVSIVLISFLSKVLGTFFNPAVDALIPQLVDRASLSKANGLNQGVQMVTQMIGMLLGGVMVAFVPLSWFMAINGGTFIISIIFIYALTLTFHEKVSKVVAKQDSKWYAGVNYIFRQPILKIVIFLALIINFTLGPVMGLDIIWVRGALHSSALIYSMTQIGLMSGVILGNILVNLVKWPLKRKLVFTFLVMGASVSLMALLRSPIGTIFTLVTMGLAAGFINVSVYTIIQTQTPTNLLGRVSGSVLAGCNISMPLGIMVGGAVSHVIGIDELFLLEGVMTLMIAIFVLSILRVPQSVA</sequence>
<keyword evidence="5 7" id="KW-1133">Transmembrane helix</keyword>
<dbReference type="PANTHER" id="PTHR23513">
    <property type="entry name" value="INTEGRAL MEMBRANE EFFLUX PROTEIN-RELATED"/>
    <property type="match status" value="1"/>
</dbReference>
<feature type="transmembrane region" description="Helical" evidence="7">
    <location>
        <begin position="206"/>
        <end position="227"/>
    </location>
</feature>